<dbReference type="InterPro" id="IPR014710">
    <property type="entry name" value="RmlC-like_jellyroll"/>
</dbReference>
<organism evidence="4 5">
    <name type="scientific">Trebonia kvetii</name>
    <dbReference type="NCBI Taxonomy" id="2480626"/>
    <lineage>
        <taxon>Bacteria</taxon>
        <taxon>Bacillati</taxon>
        <taxon>Actinomycetota</taxon>
        <taxon>Actinomycetes</taxon>
        <taxon>Streptosporangiales</taxon>
        <taxon>Treboniaceae</taxon>
        <taxon>Trebonia</taxon>
    </lineage>
</organism>
<dbReference type="CDD" id="cd02209">
    <property type="entry name" value="cupin_XRE_C"/>
    <property type="match status" value="1"/>
</dbReference>
<proteinExistence type="predicted"/>
<dbReference type="Pfam" id="PF01381">
    <property type="entry name" value="HTH_3"/>
    <property type="match status" value="1"/>
</dbReference>
<dbReference type="AlphaFoldDB" id="A0A6P2BUP8"/>
<reference evidence="4 5" key="1">
    <citation type="submission" date="2018-11" db="EMBL/GenBank/DDBJ databases">
        <title>Trebonia kvetii gen.nov., sp.nov., a novel acidophilic actinobacterium, and proposal of the new actinobacterial family Treboniaceae fam. nov.</title>
        <authorList>
            <person name="Rapoport D."/>
            <person name="Sagova-Mareckova M."/>
            <person name="Sedlacek I."/>
            <person name="Provaznik J."/>
            <person name="Kralova S."/>
            <person name="Pavlinic D."/>
            <person name="Benes V."/>
            <person name="Kopecky J."/>
        </authorList>
    </citation>
    <scope>NUCLEOTIDE SEQUENCE [LARGE SCALE GENOMIC DNA]</scope>
    <source>
        <strain evidence="4 5">15Tr583</strain>
    </source>
</reference>
<dbReference type="CDD" id="cd00093">
    <property type="entry name" value="HTH_XRE"/>
    <property type="match status" value="1"/>
</dbReference>
<dbReference type="InterPro" id="IPR001387">
    <property type="entry name" value="Cro/C1-type_HTH"/>
</dbReference>
<dbReference type="GO" id="GO:0005829">
    <property type="term" value="C:cytosol"/>
    <property type="evidence" value="ECO:0007669"/>
    <property type="project" value="TreeGrafter"/>
</dbReference>
<dbReference type="EMBL" id="RPFW01000004">
    <property type="protein sequence ID" value="TVZ02839.1"/>
    <property type="molecule type" value="Genomic_DNA"/>
</dbReference>
<dbReference type="SUPFAM" id="SSF47413">
    <property type="entry name" value="lambda repressor-like DNA-binding domains"/>
    <property type="match status" value="1"/>
</dbReference>
<dbReference type="SMART" id="SM00530">
    <property type="entry name" value="HTH_XRE"/>
    <property type="match status" value="1"/>
</dbReference>
<dbReference type="Proteomes" id="UP000460272">
    <property type="component" value="Unassembled WGS sequence"/>
</dbReference>
<sequence>MNDRRTFVKPNKAESGANHVTQEGTEGSQGRADPGTPTDIVALVSMSLRRERARAAVSLTELARRAGIAKSTLSQLENGTGNPSLETLWALGTALGVPLSRLIDPPRSDIRVIRADEGVVMHAERDPYEAAMLASCPPGARRDIYRVGAAPGTAHLARPHTAGTVEHLILGSGRVLAGPEGEAVELGPGDYLRYPGDVPHIFHALEPDTVGIIVMEHV</sequence>
<dbReference type="Gene3D" id="2.60.120.10">
    <property type="entry name" value="Jelly Rolls"/>
    <property type="match status" value="1"/>
</dbReference>
<evidence type="ECO:0000313" key="4">
    <source>
        <dbReference type="EMBL" id="TVZ02839.1"/>
    </source>
</evidence>
<feature type="region of interest" description="Disordered" evidence="2">
    <location>
        <begin position="1"/>
        <end position="36"/>
    </location>
</feature>
<evidence type="ECO:0000259" key="3">
    <source>
        <dbReference type="PROSITE" id="PS50943"/>
    </source>
</evidence>
<keyword evidence="5" id="KW-1185">Reference proteome</keyword>
<dbReference type="PANTHER" id="PTHR46797:SF1">
    <property type="entry name" value="METHYLPHOSPHONATE SYNTHASE"/>
    <property type="match status" value="1"/>
</dbReference>
<dbReference type="GO" id="GO:0003677">
    <property type="term" value="F:DNA binding"/>
    <property type="evidence" value="ECO:0007669"/>
    <property type="project" value="UniProtKB-KW"/>
</dbReference>
<evidence type="ECO:0000313" key="5">
    <source>
        <dbReference type="Proteomes" id="UP000460272"/>
    </source>
</evidence>
<keyword evidence="1" id="KW-0238">DNA-binding</keyword>
<dbReference type="PANTHER" id="PTHR46797">
    <property type="entry name" value="HTH-TYPE TRANSCRIPTIONAL REGULATOR"/>
    <property type="match status" value="1"/>
</dbReference>
<dbReference type="Gene3D" id="1.10.260.40">
    <property type="entry name" value="lambda repressor-like DNA-binding domains"/>
    <property type="match status" value="1"/>
</dbReference>
<name>A0A6P2BUP8_9ACTN</name>
<dbReference type="OrthoDB" id="5584941at2"/>
<evidence type="ECO:0000256" key="2">
    <source>
        <dbReference type="SAM" id="MobiDB-lite"/>
    </source>
</evidence>
<dbReference type="PROSITE" id="PS50943">
    <property type="entry name" value="HTH_CROC1"/>
    <property type="match status" value="1"/>
</dbReference>
<gene>
    <name evidence="4" type="ORF">EAS64_20340</name>
</gene>
<dbReference type="GO" id="GO:0003700">
    <property type="term" value="F:DNA-binding transcription factor activity"/>
    <property type="evidence" value="ECO:0007669"/>
    <property type="project" value="TreeGrafter"/>
</dbReference>
<evidence type="ECO:0000256" key="1">
    <source>
        <dbReference type="ARBA" id="ARBA00023125"/>
    </source>
</evidence>
<dbReference type="InterPro" id="IPR010982">
    <property type="entry name" value="Lambda_DNA-bd_dom_sf"/>
</dbReference>
<feature type="compositionally biased region" description="Polar residues" evidence="2">
    <location>
        <begin position="18"/>
        <end position="28"/>
    </location>
</feature>
<comment type="caution">
    <text evidence="4">The sequence shown here is derived from an EMBL/GenBank/DDBJ whole genome shotgun (WGS) entry which is preliminary data.</text>
</comment>
<dbReference type="SUPFAM" id="SSF51182">
    <property type="entry name" value="RmlC-like cupins"/>
    <property type="match status" value="1"/>
</dbReference>
<dbReference type="InterPro" id="IPR011051">
    <property type="entry name" value="RmlC_Cupin_sf"/>
</dbReference>
<dbReference type="InterPro" id="IPR050807">
    <property type="entry name" value="TransReg_Diox_bact_type"/>
</dbReference>
<protein>
    <submittedName>
        <fullName evidence="4">XRE family transcriptional regulator</fullName>
    </submittedName>
</protein>
<feature type="domain" description="HTH cro/C1-type" evidence="3">
    <location>
        <begin position="48"/>
        <end position="102"/>
    </location>
</feature>
<accession>A0A6P2BUP8</accession>